<evidence type="ECO:0000313" key="3">
    <source>
        <dbReference type="EMBL" id="MFC7061860.1"/>
    </source>
</evidence>
<dbReference type="Proteomes" id="UP001596410">
    <property type="component" value="Unassembled WGS sequence"/>
</dbReference>
<evidence type="ECO:0000256" key="1">
    <source>
        <dbReference type="ARBA" id="ARBA00022801"/>
    </source>
</evidence>
<organism evidence="3 4">
    <name type="scientific">Halobacillus seohaensis</name>
    <dbReference type="NCBI Taxonomy" id="447421"/>
    <lineage>
        <taxon>Bacteria</taxon>
        <taxon>Bacillati</taxon>
        <taxon>Bacillota</taxon>
        <taxon>Bacilli</taxon>
        <taxon>Bacillales</taxon>
        <taxon>Bacillaceae</taxon>
        <taxon>Halobacillus</taxon>
    </lineage>
</organism>
<gene>
    <name evidence="3" type="primary">cwlD</name>
    <name evidence="3" type="ORF">ACFQIC_08315</name>
</gene>
<dbReference type="CDD" id="cd02696">
    <property type="entry name" value="MurNAc-LAA"/>
    <property type="match status" value="1"/>
</dbReference>
<protein>
    <submittedName>
        <fullName evidence="3">N-acetylmuramoyl-L-alanine amidase CwlD</fullName>
        <ecNumber evidence="3">3.5.1.28</ecNumber>
    </submittedName>
</protein>
<comment type="caution">
    <text evidence="3">The sequence shown here is derived from an EMBL/GenBank/DDBJ whole genome shotgun (WGS) entry which is preliminary data.</text>
</comment>
<sequence>MVRRLKTIFWFVAILICVSIIAIPVQEVKDTWQTWSSPLFGKVIVLDPGHGGPDAGASGANGTEEKGITLNLSNYLKDYLQEAGAIVFLTREDDRDLSPAPLSTKPGSLSARKAEDIRKRIGIINDSNADLFISLHLNASPNTQWRGAQTFFNPNKEASEKLANDIQGEIRDNLENTNREPAGLRNIYILKHGDPPGALVEGGFLSNPQERELLESEDYQRKVAASIYRGILKYMTEE</sequence>
<proteinExistence type="predicted"/>
<dbReference type="InterPro" id="IPR050695">
    <property type="entry name" value="N-acetylmuramoyl_amidase_3"/>
</dbReference>
<dbReference type="PANTHER" id="PTHR30404">
    <property type="entry name" value="N-ACETYLMURAMOYL-L-ALANINE AMIDASE"/>
    <property type="match status" value="1"/>
</dbReference>
<name>A0ABW2EHP5_9BACI</name>
<accession>A0ABW2EHP5</accession>
<dbReference type="Pfam" id="PF01520">
    <property type="entry name" value="Amidase_3"/>
    <property type="match status" value="1"/>
</dbReference>
<keyword evidence="4" id="KW-1185">Reference proteome</keyword>
<dbReference type="GO" id="GO:0008745">
    <property type="term" value="F:N-acetylmuramoyl-L-alanine amidase activity"/>
    <property type="evidence" value="ECO:0007669"/>
    <property type="project" value="UniProtKB-EC"/>
</dbReference>
<keyword evidence="1 3" id="KW-0378">Hydrolase</keyword>
<dbReference type="EMBL" id="JBHSZV010000019">
    <property type="protein sequence ID" value="MFC7061860.1"/>
    <property type="molecule type" value="Genomic_DNA"/>
</dbReference>
<reference evidence="4" key="1">
    <citation type="journal article" date="2019" name="Int. J. Syst. Evol. Microbiol.">
        <title>The Global Catalogue of Microorganisms (GCM) 10K type strain sequencing project: providing services to taxonomists for standard genome sequencing and annotation.</title>
        <authorList>
            <consortium name="The Broad Institute Genomics Platform"/>
            <consortium name="The Broad Institute Genome Sequencing Center for Infectious Disease"/>
            <person name="Wu L."/>
            <person name="Ma J."/>
        </authorList>
    </citation>
    <scope>NUCLEOTIDE SEQUENCE [LARGE SCALE GENOMIC DNA]</scope>
    <source>
        <strain evidence="4">CGMCC 4.1621</strain>
    </source>
</reference>
<dbReference type="RefSeq" id="WP_204710875.1">
    <property type="nucleotide sequence ID" value="NZ_JBHSZV010000019.1"/>
</dbReference>
<dbReference type="InterPro" id="IPR014234">
    <property type="entry name" value="Spore_CwlD"/>
</dbReference>
<dbReference type="Gene3D" id="3.40.630.40">
    <property type="entry name" value="Zn-dependent exopeptidases"/>
    <property type="match status" value="1"/>
</dbReference>
<dbReference type="NCBIfam" id="TIGR02883">
    <property type="entry name" value="spore_cwlD"/>
    <property type="match status" value="1"/>
</dbReference>
<evidence type="ECO:0000313" key="4">
    <source>
        <dbReference type="Proteomes" id="UP001596410"/>
    </source>
</evidence>
<dbReference type="EC" id="3.5.1.28" evidence="3"/>
<dbReference type="PANTHER" id="PTHR30404:SF0">
    <property type="entry name" value="N-ACETYLMURAMOYL-L-ALANINE AMIDASE AMIC"/>
    <property type="match status" value="1"/>
</dbReference>
<feature type="domain" description="MurNAc-LAA" evidence="2">
    <location>
        <begin position="121"/>
        <end position="232"/>
    </location>
</feature>
<dbReference type="SMART" id="SM00646">
    <property type="entry name" value="Ami_3"/>
    <property type="match status" value="1"/>
</dbReference>
<dbReference type="InterPro" id="IPR002508">
    <property type="entry name" value="MurNAc-LAA_cat"/>
</dbReference>
<evidence type="ECO:0000259" key="2">
    <source>
        <dbReference type="SMART" id="SM00646"/>
    </source>
</evidence>
<dbReference type="SUPFAM" id="SSF53187">
    <property type="entry name" value="Zn-dependent exopeptidases"/>
    <property type="match status" value="1"/>
</dbReference>